<sequence>MLDQSTRIEKSDFMLKNVEKGLRQNIFEIIDNVHFELRSKELDSTLYVSFLEHFIALKNYTPSLIRKSVLTIEEVEKIIKLENFILLSIEIGKINADEFLSSLRVFLTEIKKIVL</sequence>
<accession>A0A7C4M0D9</accession>
<comment type="caution">
    <text evidence="1">The sequence shown here is derived from an EMBL/GenBank/DDBJ whole genome shotgun (WGS) entry which is preliminary data.</text>
</comment>
<gene>
    <name evidence="1" type="ORF">ENT43_01265</name>
</gene>
<dbReference type="AlphaFoldDB" id="A0A7C4M0D9"/>
<evidence type="ECO:0000313" key="1">
    <source>
        <dbReference type="EMBL" id="HGT70870.1"/>
    </source>
</evidence>
<protein>
    <submittedName>
        <fullName evidence="1">Uncharacterized protein</fullName>
    </submittedName>
</protein>
<organism evidence="1">
    <name type="scientific">candidate division CPR3 bacterium</name>
    <dbReference type="NCBI Taxonomy" id="2268181"/>
    <lineage>
        <taxon>Bacteria</taxon>
        <taxon>Bacteria division CPR3</taxon>
    </lineage>
</organism>
<dbReference type="EMBL" id="DSYQ01000004">
    <property type="protein sequence ID" value="HGT70870.1"/>
    <property type="molecule type" value="Genomic_DNA"/>
</dbReference>
<reference evidence="1" key="1">
    <citation type="journal article" date="2020" name="mSystems">
        <title>Genome- and Community-Level Interaction Insights into Carbon Utilization and Element Cycling Functions of Hydrothermarchaeota in Hydrothermal Sediment.</title>
        <authorList>
            <person name="Zhou Z."/>
            <person name="Liu Y."/>
            <person name="Xu W."/>
            <person name="Pan J."/>
            <person name="Luo Z.H."/>
            <person name="Li M."/>
        </authorList>
    </citation>
    <scope>NUCLEOTIDE SEQUENCE [LARGE SCALE GENOMIC DNA]</scope>
    <source>
        <strain evidence="1">SpSt-579</strain>
    </source>
</reference>
<name>A0A7C4M0D9_UNCC3</name>
<proteinExistence type="predicted"/>